<evidence type="ECO:0000256" key="7">
    <source>
        <dbReference type="ARBA" id="ARBA00023316"/>
    </source>
</evidence>
<dbReference type="SUPFAM" id="SSF49590">
    <property type="entry name" value="PHL pollen allergen"/>
    <property type="match status" value="1"/>
</dbReference>
<keyword evidence="6" id="KW-0325">Glycoprotein</keyword>
<evidence type="ECO:0000256" key="6">
    <source>
        <dbReference type="ARBA" id="ARBA00023180"/>
    </source>
</evidence>
<dbReference type="CDD" id="cd22274">
    <property type="entry name" value="DPBB_EXPA_N"/>
    <property type="match status" value="1"/>
</dbReference>
<dbReference type="PRINTS" id="PR01226">
    <property type="entry name" value="EXPANSIN"/>
</dbReference>
<comment type="similarity">
    <text evidence="1 8">Belongs to the expansin family. Expansin A subfamily.</text>
</comment>
<feature type="domain" description="Expansin-like EG45" evidence="9">
    <location>
        <begin position="88"/>
        <end position="168"/>
    </location>
</feature>
<evidence type="ECO:0000259" key="10">
    <source>
        <dbReference type="PROSITE" id="PS50843"/>
    </source>
</evidence>
<dbReference type="AlphaFoldDB" id="A0A3L6EI88"/>
<comment type="function">
    <text evidence="8">Causes loosening and extension of plant cell walls by disrupting non-covalent bonding between cellulose microfibrils and matrix glucans. No enzymatic activity has been found.</text>
</comment>
<evidence type="ECO:0000256" key="8">
    <source>
        <dbReference type="RuleBase" id="RU365023"/>
    </source>
</evidence>
<feature type="domain" description="Expansin-like CBD" evidence="10">
    <location>
        <begin position="196"/>
        <end position="276"/>
    </location>
</feature>
<dbReference type="EMBL" id="NCVQ01000006">
    <property type="protein sequence ID" value="PWZ20525.1"/>
    <property type="molecule type" value="Genomic_DNA"/>
</dbReference>
<dbReference type="InterPro" id="IPR007118">
    <property type="entry name" value="Expan_Lol_pI"/>
</dbReference>
<organism evidence="11">
    <name type="scientific">Zea mays</name>
    <name type="common">Maize</name>
    <dbReference type="NCBI Taxonomy" id="4577"/>
    <lineage>
        <taxon>Eukaryota</taxon>
        <taxon>Viridiplantae</taxon>
        <taxon>Streptophyta</taxon>
        <taxon>Embryophyta</taxon>
        <taxon>Tracheophyta</taxon>
        <taxon>Spermatophyta</taxon>
        <taxon>Magnoliopsida</taxon>
        <taxon>Liliopsida</taxon>
        <taxon>Poales</taxon>
        <taxon>Poaceae</taxon>
        <taxon>PACMAD clade</taxon>
        <taxon>Panicoideae</taxon>
        <taxon>Andropogonodae</taxon>
        <taxon>Andropogoneae</taxon>
        <taxon>Tripsacinae</taxon>
        <taxon>Zea</taxon>
    </lineage>
</organism>
<evidence type="ECO:0000313" key="11">
    <source>
        <dbReference type="EMBL" id="PWZ20525.1"/>
    </source>
</evidence>
<reference evidence="11" key="1">
    <citation type="journal article" date="2018" name="Nat. Genet.">
        <title>Extensive intraspecific gene order and gene structural variations between Mo17 and other maize genomes.</title>
        <authorList>
            <person name="Sun S."/>
            <person name="Zhou Y."/>
            <person name="Chen J."/>
            <person name="Shi J."/>
            <person name="Zhao H."/>
            <person name="Zhao H."/>
            <person name="Song W."/>
            <person name="Zhang M."/>
            <person name="Cui Y."/>
            <person name="Dong X."/>
            <person name="Liu H."/>
            <person name="Ma X."/>
            <person name="Jiao Y."/>
            <person name="Wang B."/>
            <person name="Wei X."/>
            <person name="Stein J.C."/>
            <person name="Glaubitz J.C."/>
            <person name="Lu F."/>
            <person name="Yu G."/>
            <person name="Liang C."/>
            <person name="Fengler K."/>
            <person name="Li B."/>
            <person name="Rafalski A."/>
            <person name="Schnable P.S."/>
            <person name="Ware D.H."/>
            <person name="Buckler E.S."/>
            <person name="Lai J."/>
        </authorList>
    </citation>
    <scope>NUCLEOTIDE SEQUENCE [LARGE SCALE GENOMIC DNA]</scope>
    <source>
        <tissue evidence="11">Seedling</tissue>
    </source>
</reference>
<dbReference type="PRINTS" id="PR01225">
    <property type="entry name" value="EXPANSNFAMLY"/>
</dbReference>
<gene>
    <name evidence="11" type="primary">EXPA23.1_0</name>
    <name evidence="11" type="ORF">Zm00014a_011674</name>
</gene>
<name>A0A3L6EI88_MAIZE</name>
<dbReference type="InterPro" id="IPR007117">
    <property type="entry name" value="Expansin_CBD"/>
</dbReference>
<keyword evidence="4" id="KW-0732">Signal</keyword>
<dbReference type="SUPFAM" id="SSF50685">
    <property type="entry name" value="Barwin-like endoglucanases"/>
    <property type="match status" value="1"/>
</dbReference>
<dbReference type="Pfam" id="PF03330">
    <property type="entry name" value="DPBB_1"/>
    <property type="match status" value="1"/>
</dbReference>
<keyword evidence="2 8" id="KW-0134">Cell wall</keyword>
<evidence type="ECO:0000256" key="2">
    <source>
        <dbReference type="ARBA" id="ARBA00022512"/>
    </source>
</evidence>
<dbReference type="InterPro" id="IPR002963">
    <property type="entry name" value="Expansin"/>
</dbReference>
<dbReference type="GO" id="GO:0005576">
    <property type="term" value="C:extracellular region"/>
    <property type="evidence" value="ECO:0007669"/>
    <property type="project" value="InterPro"/>
</dbReference>
<dbReference type="PROSITE" id="PS50843">
    <property type="entry name" value="EXPANSIN_CBD"/>
    <property type="match status" value="1"/>
</dbReference>
<evidence type="ECO:0000256" key="4">
    <source>
        <dbReference type="ARBA" id="ARBA00022729"/>
    </source>
</evidence>
<protein>
    <recommendedName>
        <fullName evidence="8">Expansin</fullName>
    </recommendedName>
</protein>
<dbReference type="Pfam" id="PF01357">
    <property type="entry name" value="Expansin_C"/>
    <property type="match status" value="1"/>
</dbReference>
<feature type="non-terminal residue" evidence="11">
    <location>
        <position position="1"/>
    </location>
</feature>
<dbReference type="InterPro" id="IPR036749">
    <property type="entry name" value="Expansin_CBD_sf"/>
</dbReference>
<keyword evidence="5" id="KW-0472">Membrane</keyword>
<dbReference type="PROSITE" id="PS50842">
    <property type="entry name" value="EXPANSIN_EG45"/>
    <property type="match status" value="1"/>
</dbReference>
<dbReference type="Gene3D" id="2.40.40.10">
    <property type="entry name" value="RlpA-like domain"/>
    <property type="match status" value="1"/>
</dbReference>
<proteinExistence type="inferred from homology"/>
<dbReference type="GO" id="GO:0009664">
    <property type="term" value="P:plant-type cell wall organization"/>
    <property type="evidence" value="ECO:0007669"/>
    <property type="project" value="InterPro"/>
</dbReference>
<accession>A0A3L6EI88</accession>
<dbReference type="Proteomes" id="UP000251960">
    <property type="component" value="Chromosome 5"/>
</dbReference>
<keyword evidence="3 8" id="KW-0964">Secreted</keyword>
<sequence>ISRTHNLPVGTVAALISSVQLIGTSIHPSIGGIMAPSPVLPAVVLVTVGWALAMAADGVVAANAPSPTGWLRAHATFYGGADASGTMGGACGYGNLYSQGYGSRTAALSTVLFQDGASCGQCYKIACDRKTAPTLCKSGVTVTVTATNFCPPNSALPDGGWCNQQRPHASSPSSTRGQVPCVRRGGVRFMINGHNYFNLVLVTNVGGAGSIKSMAVKSSDSTDWMPMARNWGANWHSMSYLSGKRLSFRITITDDQTLVFNNVVPAGWTFGLTFASNLQFK</sequence>
<evidence type="ECO:0000256" key="1">
    <source>
        <dbReference type="ARBA" id="ARBA00005392"/>
    </source>
</evidence>
<dbReference type="SMART" id="SM00837">
    <property type="entry name" value="DPBB_1"/>
    <property type="match status" value="1"/>
</dbReference>
<dbReference type="PANTHER" id="PTHR31867">
    <property type="entry name" value="EXPANSIN-A15"/>
    <property type="match status" value="1"/>
</dbReference>
<comment type="subcellular location">
    <subcellularLocation>
        <location evidence="8">Secreted</location>
        <location evidence="8">Cell wall</location>
    </subcellularLocation>
    <subcellularLocation>
        <location evidence="8">Membrane</location>
        <topology evidence="8">Peripheral membrane protein</topology>
    </subcellularLocation>
</comment>
<dbReference type="GO" id="GO:0016020">
    <property type="term" value="C:membrane"/>
    <property type="evidence" value="ECO:0007669"/>
    <property type="project" value="UniProtKB-SubCell"/>
</dbReference>
<evidence type="ECO:0000259" key="9">
    <source>
        <dbReference type="PROSITE" id="PS50842"/>
    </source>
</evidence>
<dbReference type="Gene3D" id="2.60.40.760">
    <property type="entry name" value="Expansin, cellulose-binding-like domain"/>
    <property type="match status" value="1"/>
</dbReference>
<dbReference type="InterPro" id="IPR036908">
    <property type="entry name" value="RlpA-like_sf"/>
</dbReference>
<comment type="caution">
    <text evidence="11">The sequence shown here is derived from an EMBL/GenBank/DDBJ whole genome shotgun (WGS) entry which is preliminary data.</text>
</comment>
<evidence type="ECO:0000256" key="5">
    <source>
        <dbReference type="ARBA" id="ARBA00023136"/>
    </source>
</evidence>
<keyword evidence="7 8" id="KW-0961">Cell wall biogenesis/degradation</keyword>
<evidence type="ECO:0000256" key="3">
    <source>
        <dbReference type="ARBA" id="ARBA00022525"/>
    </source>
</evidence>
<dbReference type="InterPro" id="IPR009009">
    <property type="entry name" value="RlpA-like_DPBB"/>
</dbReference>
<dbReference type="InterPro" id="IPR007112">
    <property type="entry name" value="Expansin/allergen_DPBB_dom"/>
</dbReference>